<sequence length="69" mass="7753">MRTTVTLDDELLLRAVALTGNKERTTLLREALTALIERESGRKLAVLGGTEPDFEAPPRRFFHSDDRQG</sequence>
<dbReference type="EMBL" id="JAAAMG010000017">
    <property type="protein sequence ID" value="NDW06420.1"/>
    <property type="molecule type" value="Genomic_DNA"/>
</dbReference>
<keyword evidence="3" id="KW-1185">Reference proteome</keyword>
<dbReference type="Pfam" id="PF09957">
    <property type="entry name" value="VapB_antitoxin"/>
    <property type="match status" value="1"/>
</dbReference>
<feature type="compositionally biased region" description="Basic and acidic residues" evidence="1">
    <location>
        <begin position="56"/>
        <end position="69"/>
    </location>
</feature>
<dbReference type="AlphaFoldDB" id="A0A6N9T5A2"/>
<dbReference type="Proteomes" id="UP000469011">
    <property type="component" value="Unassembled WGS sequence"/>
</dbReference>
<feature type="region of interest" description="Disordered" evidence="1">
    <location>
        <begin position="48"/>
        <end position="69"/>
    </location>
</feature>
<organism evidence="2 3">
    <name type="scientific">Jiella pacifica</name>
    <dbReference type="NCBI Taxonomy" id="2696469"/>
    <lineage>
        <taxon>Bacteria</taxon>
        <taxon>Pseudomonadati</taxon>
        <taxon>Pseudomonadota</taxon>
        <taxon>Alphaproteobacteria</taxon>
        <taxon>Hyphomicrobiales</taxon>
        <taxon>Aurantimonadaceae</taxon>
        <taxon>Jiella</taxon>
    </lineage>
</organism>
<name>A0A6N9T5A2_9HYPH</name>
<reference evidence="2 3" key="1">
    <citation type="submission" date="2020-01" db="EMBL/GenBank/DDBJ databases">
        <title>Jiella pacifica sp. nov.</title>
        <authorList>
            <person name="Xue Z."/>
            <person name="Zhu S."/>
            <person name="Chen J."/>
            <person name="Yang J."/>
        </authorList>
    </citation>
    <scope>NUCLEOTIDE SEQUENCE [LARGE SCALE GENOMIC DNA]</scope>
    <source>
        <strain evidence="2 3">40Bstr34</strain>
    </source>
</reference>
<evidence type="ECO:0000313" key="3">
    <source>
        <dbReference type="Proteomes" id="UP000469011"/>
    </source>
</evidence>
<gene>
    <name evidence="2" type="ORF">GTK09_18530</name>
</gene>
<evidence type="ECO:0000313" key="2">
    <source>
        <dbReference type="EMBL" id="NDW06420.1"/>
    </source>
</evidence>
<proteinExistence type="predicted"/>
<evidence type="ECO:0000256" key="1">
    <source>
        <dbReference type="SAM" id="MobiDB-lite"/>
    </source>
</evidence>
<protein>
    <submittedName>
        <fullName evidence="2">Type II toxin-antitoxin system VapB family antitoxin</fullName>
    </submittedName>
</protein>
<dbReference type="RefSeq" id="WP_163464925.1">
    <property type="nucleotide sequence ID" value="NZ_JAAAMG010000017.1"/>
</dbReference>
<dbReference type="InterPro" id="IPR019239">
    <property type="entry name" value="VapB_antitoxin"/>
</dbReference>
<comment type="caution">
    <text evidence="2">The sequence shown here is derived from an EMBL/GenBank/DDBJ whole genome shotgun (WGS) entry which is preliminary data.</text>
</comment>
<accession>A0A6N9T5A2</accession>